<dbReference type="OrthoDB" id="191037at2759"/>
<dbReference type="AlphaFoldDB" id="A0A9W7MAE2"/>
<accession>A0A9W7MAE2</accession>
<sequence length="115" mass="12744">MPSKRSFFPIEAYSAMETRQWRRVEGVWEPGRCPRSCVGIGKDGKLLNWAETNPAVRVGAYGISLGRGRVLVTESEYEGAPLGLYRMEGQNSKLEKINVPNEFSGFVQAGCCAEI</sequence>
<reference evidence="1" key="1">
    <citation type="submission" date="2023-05" db="EMBL/GenBank/DDBJ databases">
        <title>Genome and transcriptome analyses reveal genes involved in the formation of fine ridges on petal epidermal cells in Hibiscus trionum.</title>
        <authorList>
            <person name="Koshimizu S."/>
            <person name="Masuda S."/>
            <person name="Ishii T."/>
            <person name="Shirasu K."/>
            <person name="Hoshino A."/>
            <person name="Arita M."/>
        </authorList>
    </citation>
    <scope>NUCLEOTIDE SEQUENCE</scope>
    <source>
        <strain evidence="1">Hamamatsu line</strain>
    </source>
</reference>
<keyword evidence="2" id="KW-1185">Reference proteome</keyword>
<name>A0A9W7MAE2_HIBTR</name>
<proteinExistence type="predicted"/>
<organism evidence="1 2">
    <name type="scientific">Hibiscus trionum</name>
    <name type="common">Flower of an hour</name>
    <dbReference type="NCBI Taxonomy" id="183268"/>
    <lineage>
        <taxon>Eukaryota</taxon>
        <taxon>Viridiplantae</taxon>
        <taxon>Streptophyta</taxon>
        <taxon>Embryophyta</taxon>
        <taxon>Tracheophyta</taxon>
        <taxon>Spermatophyta</taxon>
        <taxon>Magnoliopsida</taxon>
        <taxon>eudicotyledons</taxon>
        <taxon>Gunneridae</taxon>
        <taxon>Pentapetalae</taxon>
        <taxon>rosids</taxon>
        <taxon>malvids</taxon>
        <taxon>Malvales</taxon>
        <taxon>Malvaceae</taxon>
        <taxon>Malvoideae</taxon>
        <taxon>Hibiscus</taxon>
    </lineage>
</organism>
<dbReference type="EMBL" id="BSYR01000028">
    <property type="protein sequence ID" value="GMI96377.1"/>
    <property type="molecule type" value="Genomic_DNA"/>
</dbReference>
<dbReference type="Proteomes" id="UP001165190">
    <property type="component" value="Unassembled WGS sequence"/>
</dbReference>
<gene>
    <name evidence="1" type="ORF">HRI_003307000</name>
</gene>
<protein>
    <submittedName>
        <fullName evidence="1">Uncharacterized protein</fullName>
    </submittedName>
</protein>
<evidence type="ECO:0000313" key="1">
    <source>
        <dbReference type="EMBL" id="GMI96377.1"/>
    </source>
</evidence>
<comment type="caution">
    <text evidence="1">The sequence shown here is derived from an EMBL/GenBank/DDBJ whole genome shotgun (WGS) entry which is preliminary data.</text>
</comment>
<evidence type="ECO:0000313" key="2">
    <source>
        <dbReference type="Proteomes" id="UP001165190"/>
    </source>
</evidence>